<feature type="compositionally biased region" description="Basic residues" evidence="1">
    <location>
        <begin position="1"/>
        <end position="12"/>
    </location>
</feature>
<evidence type="ECO:0000256" key="1">
    <source>
        <dbReference type="SAM" id="MobiDB-lite"/>
    </source>
</evidence>
<evidence type="ECO:0000313" key="2">
    <source>
        <dbReference type="EMBL" id="PCG67612.1"/>
    </source>
</evidence>
<feature type="compositionally biased region" description="Basic and acidic residues" evidence="1">
    <location>
        <begin position="138"/>
        <end position="154"/>
    </location>
</feature>
<feature type="compositionally biased region" description="Polar residues" evidence="1">
    <location>
        <begin position="2452"/>
        <end position="2463"/>
    </location>
</feature>
<feature type="compositionally biased region" description="Basic and acidic residues" evidence="1">
    <location>
        <begin position="1029"/>
        <end position="1044"/>
    </location>
</feature>
<feature type="region of interest" description="Disordered" evidence="1">
    <location>
        <begin position="2091"/>
        <end position="2123"/>
    </location>
</feature>
<feature type="compositionally biased region" description="Basic and acidic residues" evidence="1">
    <location>
        <begin position="1072"/>
        <end position="1090"/>
    </location>
</feature>
<feature type="compositionally biased region" description="Polar residues" evidence="1">
    <location>
        <begin position="1598"/>
        <end position="1620"/>
    </location>
</feature>
<sequence length="2693" mass="308701">MKKSYHKLKRSKAIPNTYTENIGEGKKKKLRKSKQSGDDTKKLDQLDVEQKIIKDSFVAEKKAIKDNFVAEKKAIKDSIVAEKKAIKDSFDAEKKAIKDSFVTEKKAIKDSFVAEKKAAQKHKPEKKTMAPITAIGSRDNKNPMKDSKGSRERNISPVTQNPEHRIKKIRNQNSEDSSSASATSIRKDKKKPFNKIEPETQNPEHIMKKIRNQNSKDSSGTSATSIRKDNKKPFNKTEPETQNTEHRMKKIRNQNSKDSSGTSATSIRKDNKKPFNKTEPETQKTEHRMKKIRNQNSKDSPGTSATSIRKDKKKPFNKTEPETQNTEHRMKKIRNQNSKDSPGTSVTSIRKDKKKTFNKTERETQNTEHRMKKIRNQHSKDSSGTSATSIRKDKKKPFNETEPVTQNPEHRIKKIRNQHSKDSSGTSATSIRKDKKKPFNETEPVTQNPEHRIKKIRNQKSKDSSSTSATSIRKDKRKPFNKTEPVTQNPEHRIKKIRNQNSKDSSGASATSIRKDKKKPFNKTEPETQNTEHRLKKIRNQNSKDSFSASATSIRKDKKKLFNKTEPVTQNTEHRMKKIRNQNSKDSFGTSATSIGKDKKKPFNKTEPETQNTEHRLKKIRNQNSKDSFSASATSIRKDKKKPFNKTEPVTQNTEHRMKKIRNQNSKDSSGTSATSIRKDKKKLFNKTEPVTQNPEHRIKKIRNQKSKDSSSTSATKPTSTINEQLKNQSQKRNKSNVLNELVGDMKKKLKGHRAIQETNQTKKPRNGVLASALPQKKRSFRSATSLPSISSVSGKPGKQLAFSIDQGKETKTNATRSPRKIPKSISTSSIEKSYSALRLPSPPERFVKSGVRKGSPKTQQPDRNNWTSHQERTSSRELFRENEKTLVKSFSSKENKTKAESPVPFRRQLRFPSAPERFVKSAVPKDSPKAQQPDRNNRTSHQEITYSRELFRQHEKTLQRQKFRQREGSHQRKGSQRDESYNPDKSLKRDDPSYSRSPKRQEQVKSTTELEKSRPRRKSQQRGIIFSHKSEILKPILKKDKANSPDITRQEVMSNFPRSSMNTKRHSYSPADKDSKIKKDSYQRSSKDIELKDYKSSESLLGNDKKQDRSLLLGSTVKRCLCALKIYKNGKTNEQSIAVNTDTIPNSIPDKKYPVTQSKLSNQFTQYESKYSKPSVFMTNNFNTCECLQETKKRKKLKSFGIGTKKIKMVSKSSETRALGGTSNHLFSKSNFRTREISLQKFRNMRKCSGLCNWSAHTNERNPNWRQSIKINSNFSVNINIYEDTAHDSDIHYHDQESKNIVHRLSDNFKSLLKIKSPKTSGCICALELKKDEQRRGSKVLSPFSFTKKPNQVYTVSTVAMAETKIIAPKMPKMLTLKDVEDCRSVDSDDHTDNNKQALKQKNQWDYCDIKSTAVISTSKFAITAKNMQSCIFENAYETRKENSLKLSSRETVTIKSKFNCELNYVKTECFKDKRIHRNALYTNSTCELNEFAIENIKADTDVKKDVLIQTDHINRNHLTGVQPLLRRCYCTMNIQVAGQQSTKRRYRHSSKLKDYECEPGVCVPYECDPYECQKRIMRRLMKKVSTMSGTEKRLKTSASLTSSMKSVSRTRGLQSSYAHEQRHSQPKSSPMGLKYQTLPRTLRTHREAVRIGSNFSFDMEFSKRSTSPAKAKAPRLSTASRSSITSDRHHRDRGTKGFGEERQHRESQSTRRQMRHRGSSVKPMLRRCFCTLKLQKKGRQQKQIELQNQGTSTPPKFQVEKPILRTTETGQNTRAKQRYPELLPYECEPGICVPGECDPYNCLELIKRRKGNYTKDFGTESIASRTTSSSSMTPSQNRRRKQVQSRNVRVRPPKPRVTEVTSKPSVTSSGRQLTPSRQAVRIGSSFSFNIEFYKDNTSPGDNVKRSPESYAHKTPRHVRTVPKYVHTRRATREDYSQRIKPTRDFDSQIGTRTHGQSTMTSGFLKRCFCTAKLQGNNHDTQTSHQKSSALKRCLCKFSSYIKDHSPPDNVGHESVPPVVEKHVIMTQTRRLSPTLLPYECEPGVCVPGFCDPYQCEKLIRRRLQGRMAGTEGPKTRSVSSSCTPCKAAKAGMTQFRSPRPPEHIRRRDHSPREMVIEDRVRSPALSRRQAVKYGSSFNFDIEFYKGKSPNYHQVQAATTVQRYRPSRKRDHGVYYGHRTRDMGTRGRGISVQNRDSQMFAARKRDTAIGTILRRCFCTLQLKRQLENDIQNQSKKDQQKQPKNKKQKQSIKDTQKQVKKDKQKQSKKVKQKQSKNDTKNQVKKGKSRVVKPATSQSRTVMTLNRLKRFHYNLEPYECEPGVCVPGECDPYECEKRIKNRGMHSSETLTEHYPTKSTSNMTRNHRQHRYSETPFVRRKPLRMNGVNYRERPKYSRVVESPSKQVVKIGSSFNFDIEFFKNKSPAGGLVTSRPEKRGRRRTTSRSTEWRSLPSRNKWAQGSRTMHDMNSQAFSRKMRSTMTGAGPFLKRCFCTLQLQKSENNTNHSDSASVSSVTKKEKPLLKQNPNCKCAEKSTNTIKQRVVVAEPAISQSRTVTTPDRLKRLHYKLEPYECEPGVCVPGECDPYECEKRIKKRMWAKQSGTEPSKTRSVSRSIGADTESRGSGMGPFLKRCFCTLTLQRAEVTSKPNSPTTLSLKKTSTKKTNNPPQAPTQDLEPNECEPGVCEPAVTIPA</sequence>
<feature type="compositionally biased region" description="Polar residues" evidence="1">
    <location>
        <begin position="857"/>
        <end position="869"/>
    </location>
</feature>
<feature type="region of interest" description="Disordered" evidence="1">
    <location>
        <begin position="2424"/>
        <end position="2463"/>
    </location>
</feature>
<feature type="compositionally biased region" description="Polar residues" evidence="1">
    <location>
        <begin position="294"/>
        <end position="307"/>
    </location>
</feature>
<feature type="compositionally biased region" description="Basic and acidic residues" evidence="1">
    <location>
        <begin position="1688"/>
        <end position="1711"/>
    </location>
</feature>
<feature type="compositionally biased region" description="Polar residues" evidence="1">
    <location>
        <begin position="1861"/>
        <end position="1879"/>
    </location>
</feature>
<comment type="caution">
    <text evidence="2">The sequence shown here is derived from an EMBL/GenBank/DDBJ whole genome shotgun (WGS) entry which is preliminary data.</text>
</comment>
<feature type="compositionally biased region" description="Basic and acidic residues" evidence="1">
    <location>
        <begin position="358"/>
        <end position="369"/>
    </location>
</feature>
<feature type="compositionally biased region" description="Basic and acidic residues" evidence="1">
    <location>
        <begin position="2101"/>
        <end position="2123"/>
    </location>
</feature>
<feature type="region of interest" description="Disordered" evidence="1">
    <location>
        <begin position="1"/>
        <end position="42"/>
    </location>
</feature>
<feature type="compositionally biased region" description="Basic and acidic residues" evidence="1">
    <location>
        <begin position="267"/>
        <end position="286"/>
    </location>
</feature>
<gene>
    <name evidence="2" type="ORF">B5V51_6169</name>
</gene>
<reference evidence="2" key="1">
    <citation type="submission" date="2017-09" db="EMBL/GenBank/DDBJ databases">
        <title>Contemporary evolution of a Lepidopteran species, Heliothis virescens, in response to modern agricultural practices.</title>
        <authorList>
            <person name="Fritz M.L."/>
            <person name="Deyonke A.M."/>
            <person name="Papanicolaou A."/>
            <person name="Micinski S."/>
            <person name="Westbrook J."/>
            <person name="Gould F."/>
        </authorList>
    </citation>
    <scope>NUCLEOTIDE SEQUENCE [LARGE SCALE GENOMIC DNA]</scope>
    <source>
        <strain evidence="2">HvINT-</strain>
        <tissue evidence="2">Whole body</tissue>
    </source>
</reference>
<feature type="compositionally biased region" description="Basic and acidic residues" evidence="1">
    <location>
        <begin position="870"/>
        <end position="900"/>
    </location>
</feature>
<feature type="compositionally biased region" description="Polar residues" evidence="1">
    <location>
        <begin position="2600"/>
        <end position="2613"/>
    </location>
</feature>
<feature type="region of interest" description="Disordered" evidence="1">
    <location>
        <begin position="2598"/>
        <end position="2623"/>
    </location>
</feature>
<organism evidence="2">
    <name type="scientific">Heliothis virescens</name>
    <name type="common">Tobacco budworm moth</name>
    <dbReference type="NCBI Taxonomy" id="7102"/>
    <lineage>
        <taxon>Eukaryota</taxon>
        <taxon>Metazoa</taxon>
        <taxon>Ecdysozoa</taxon>
        <taxon>Arthropoda</taxon>
        <taxon>Hexapoda</taxon>
        <taxon>Insecta</taxon>
        <taxon>Pterygota</taxon>
        <taxon>Neoptera</taxon>
        <taxon>Endopterygota</taxon>
        <taxon>Lepidoptera</taxon>
        <taxon>Glossata</taxon>
        <taxon>Ditrysia</taxon>
        <taxon>Noctuoidea</taxon>
        <taxon>Noctuidae</taxon>
        <taxon>Heliothinae</taxon>
        <taxon>Heliothis</taxon>
    </lineage>
</organism>
<feature type="compositionally biased region" description="Basic residues" evidence="1">
    <location>
        <begin position="1839"/>
        <end position="1856"/>
    </location>
</feature>
<feature type="region of interest" description="Disordered" evidence="1">
    <location>
        <begin position="2231"/>
        <end position="2299"/>
    </location>
</feature>
<feature type="compositionally biased region" description="Polar residues" evidence="1">
    <location>
        <begin position="253"/>
        <end position="266"/>
    </location>
</feature>
<feature type="compositionally biased region" description="Polar residues" evidence="1">
    <location>
        <begin position="622"/>
        <end position="635"/>
    </location>
</feature>
<feature type="compositionally biased region" description="Polar residues" evidence="1">
    <location>
        <begin position="499"/>
        <end position="512"/>
    </location>
</feature>
<accession>A0A2A4J881</accession>
<feature type="compositionally biased region" description="Low complexity" evidence="1">
    <location>
        <begin position="824"/>
        <end position="836"/>
    </location>
</feature>
<feature type="region of interest" description="Disordered" evidence="1">
    <location>
        <begin position="1663"/>
        <end position="1722"/>
    </location>
</feature>
<feature type="compositionally biased region" description="Basic and acidic residues" evidence="1">
    <location>
        <begin position="950"/>
        <end position="1014"/>
    </location>
</feature>
<feature type="compositionally biased region" description="Low complexity" evidence="1">
    <location>
        <begin position="2649"/>
        <end position="2667"/>
    </location>
</feature>
<feature type="compositionally biased region" description="Low complexity" evidence="1">
    <location>
        <begin position="710"/>
        <end position="721"/>
    </location>
</feature>
<feature type="compositionally biased region" description="Low complexity" evidence="1">
    <location>
        <begin position="1823"/>
        <end position="1837"/>
    </location>
</feature>
<protein>
    <submittedName>
        <fullName evidence="2">Uncharacterized protein</fullName>
    </submittedName>
</protein>
<feature type="compositionally biased region" description="Basic and acidic residues" evidence="1">
    <location>
        <begin position="604"/>
        <end position="615"/>
    </location>
</feature>
<feature type="region of interest" description="Disordered" evidence="1">
    <location>
        <begin position="2645"/>
        <end position="2693"/>
    </location>
</feature>
<name>A0A2A4J881_HELVI</name>
<feature type="compositionally biased region" description="Basic and acidic residues" evidence="1">
    <location>
        <begin position="2251"/>
        <end position="2265"/>
    </location>
</feature>
<feature type="region of interest" description="Disordered" evidence="1">
    <location>
        <begin position="2166"/>
        <end position="2190"/>
    </location>
</feature>
<proteinExistence type="predicted"/>
<feature type="compositionally biased region" description="Basic and acidic residues" evidence="1">
    <location>
        <begin position="317"/>
        <end position="328"/>
    </location>
</feature>
<feature type="compositionally biased region" description="Low complexity" evidence="1">
    <location>
        <begin position="174"/>
        <end position="184"/>
    </location>
</feature>
<feature type="compositionally biased region" description="Polar residues" evidence="1">
    <location>
        <begin position="540"/>
        <end position="553"/>
    </location>
</feature>
<feature type="compositionally biased region" description="Polar residues" evidence="1">
    <location>
        <begin position="663"/>
        <end position="676"/>
    </location>
</feature>
<feature type="compositionally biased region" description="Polar residues" evidence="1">
    <location>
        <begin position="1046"/>
        <end position="1063"/>
    </location>
</feature>
<dbReference type="EMBL" id="NWSH01002732">
    <property type="protein sequence ID" value="PCG67612.1"/>
    <property type="molecule type" value="Genomic_DNA"/>
</dbReference>
<feature type="region of interest" description="Disordered" evidence="1">
    <location>
        <begin position="1823"/>
        <end position="1880"/>
    </location>
</feature>
<feature type="region of interest" description="Disordered" evidence="1">
    <location>
        <begin position="115"/>
        <end position="1090"/>
    </location>
</feature>
<feature type="region of interest" description="Disordered" evidence="1">
    <location>
        <begin position="1586"/>
        <end position="1636"/>
    </location>
</feature>
<feature type="compositionally biased region" description="Polar residues" evidence="1">
    <location>
        <begin position="581"/>
        <end position="594"/>
    </location>
</feature>
<feature type="compositionally biased region" description="Polar residues" evidence="1">
    <location>
        <begin position="335"/>
        <end position="348"/>
    </location>
</feature>
<feature type="compositionally biased region" description="Basic and acidic residues" evidence="1">
    <location>
        <begin position="226"/>
        <end position="246"/>
    </location>
</feature>
<feature type="compositionally biased region" description="Basic and acidic residues" evidence="1">
    <location>
        <begin position="522"/>
        <end position="533"/>
    </location>
</feature>
<feature type="compositionally biased region" description="Polar residues" evidence="1">
    <location>
        <begin position="782"/>
        <end position="794"/>
    </location>
</feature>
<feature type="compositionally biased region" description="Polar residues" evidence="1">
    <location>
        <begin position="212"/>
        <end position="225"/>
    </location>
</feature>